<comment type="caution">
    <text evidence="2">The sequence shown here is derived from an EMBL/GenBank/DDBJ whole genome shotgun (WGS) entry which is preliminary data.</text>
</comment>
<evidence type="ECO:0000256" key="1">
    <source>
        <dbReference type="SAM" id="MobiDB-lite"/>
    </source>
</evidence>
<gene>
    <name evidence="2" type="ORF">HaLaN_30941</name>
</gene>
<dbReference type="AlphaFoldDB" id="A0A6A0AIE3"/>
<reference evidence="2 3" key="1">
    <citation type="submission" date="2020-02" db="EMBL/GenBank/DDBJ databases">
        <title>Draft genome sequence of Haematococcus lacustris strain NIES-144.</title>
        <authorList>
            <person name="Morimoto D."/>
            <person name="Nakagawa S."/>
            <person name="Yoshida T."/>
            <person name="Sawayama S."/>
        </authorList>
    </citation>
    <scope>NUCLEOTIDE SEQUENCE [LARGE SCALE GENOMIC DNA]</scope>
    <source>
        <strain evidence="2 3">NIES-144</strain>
    </source>
</reference>
<protein>
    <submittedName>
        <fullName evidence="2">Uncharacterized protein</fullName>
    </submittedName>
</protein>
<evidence type="ECO:0000313" key="2">
    <source>
        <dbReference type="EMBL" id="GFH31824.1"/>
    </source>
</evidence>
<feature type="non-terminal residue" evidence="2">
    <location>
        <position position="1"/>
    </location>
</feature>
<feature type="region of interest" description="Disordered" evidence="1">
    <location>
        <begin position="31"/>
        <end position="64"/>
    </location>
</feature>
<evidence type="ECO:0000313" key="3">
    <source>
        <dbReference type="Proteomes" id="UP000485058"/>
    </source>
</evidence>
<sequence length="84" mass="8601">TAAATENVRLKSGGRAQAAADELAAAAEKALHASKGHAASHEDPRGTVGKILDSESAGWTGERHEQQVVDVREMGLGSEAVPEG</sequence>
<feature type="non-terminal residue" evidence="2">
    <location>
        <position position="84"/>
    </location>
</feature>
<dbReference type="EMBL" id="BLLF01005978">
    <property type="protein sequence ID" value="GFH31824.1"/>
    <property type="molecule type" value="Genomic_DNA"/>
</dbReference>
<keyword evidence="3" id="KW-1185">Reference proteome</keyword>
<proteinExistence type="predicted"/>
<organism evidence="2 3">
    <name type="scientific">Haematococcus lacustris</name>
    <name type="common">Green alga</name>
    <name type="synonym">Haematococcus pluvialis</name>
    <dbReference type="NCBI Taxonomy" id="44745"/>
    <lineage>
        <taxon>Eukaryota</taxon>
        <taxon>Viridiplantae</taxon>
        <taxon>Chlorophyta</taxon>
        <taxon>core chlorophytes</taxon>
        <taxon>Chlorophyceae</taxon>
        <taxon>CS clade</taxon>
        <taxon>Chlamydomonadales</taxon>
        <taxon>Haematococcaceae</taxon>
        <taxon>Haematococcus</taxon>
    </lineage>
</organism>
<dbReference type="Proteomes" id="UP000485058">
    <property type="component" value="Unassembled WGS sequence"/>
</dbReference>
<name>A0A6A0AIE3_HAELA</name>
<accession>A0A6A0AIE3</accession>